<name>A0A167GEU7_CALVF</name>
<protein>
    <submittedName>
        <fullName evidence="1">Uncharacterized protein</fullName>
    </submittedName>
</protein>
<evidence type="ECO:0000313" key="2">
    <source>
        <dbReference type="Proteomes" id="UP000076738"/>
    </source>
</evidence>
<reference evidence="1 2" key="1">
    <citation type="journal article" date="2016" name="Mol. Biol. Evol.">
        <title>Comparative Genomics of Early-Diverging Mushroom-Forming Fungi Provides Insights into the Origins of Lignocellulose Decay Capabilities.</title>
        <authorList>
            <person name="Nagy L.G."/>
            <person name="Riley R."/>
            <person name="Tritt A."/>
            <person name="Adam C."/>
            <person name="Daum C."/>
            <person name="Floudas D."/>
            <person name="Sun H."/>
            <person name="Yadav J.S."/>
            <person name="Pangilinan J."/>
            <person name="Larsson K.H."/>
            <person name="Matsuura K."/>
            <person name="Barry K."/>
            <person name="Labutti K."/>
            <person name="Kuo R."/>
            <person name="Ohm R.A."/>
            <person name="Bhattacharya S.S."/>
            <person name="Shirouzu T."/>
            <person name="Yoshinaga Y."/>
            <person name="Martin F.M."/>
            <person name="Grigoriev I.V."/>
            <person name="Hibbett D.S."/>
        </authorList>
    </citation>
    <scope>NUCLEOTIDE SEQUENCE [LARGE SCALE GENOMIC DNA]</scope>
    <source>
        <strain evidence="1 2">TUFC12733</strain>
    </source>
</reference>
<proteinExistence type="predicted"/>
<dbReference type="EMBL" id="KV417340">
    <property type="protein sequence ID" value="KZO90481.1"/>
    <property type="molecule type" value="Genomic_DNA"/>
</dbReference>
<accession>A0A167GEU7</accession>
<dbReference type="Proteomes" id="UP000076738">
    <property type="component" value="Unassembled WGS sequence"/>
</dbReference>
<evidence type="ECO:0000313" key="1">
    <source>
        <dbReference type="EMBL" id="KZO90481.1"/>
    </source>
</evidence>
<sequence length="100" mass="11280">MTQHVARKTLVAPSCTRHILSNVHVALWSGQSSSSLHTRHPRSIFILHGLVECGAFEANFRTYPFRVWWIDLLITYAALLMTRRTVVVVSTAYGLSSSRP</sequence>
<gene>
    <name evidence="1" type="ORF">CALVIDRAFT_391428</name>
</gene>
<organism evidence="1 2">
    <name type="scientific">Calocera viscosa (strain TUFC12733)</name>
    <dbReference type="NCBI Taxonomy" id="1330018"/>
    <lineage>
        <taxon>Eukaryota</taxon>
        <taxon>Fungi</taxon>
        <taxon>Dikarya</taxon>
        <taxon>Basidiomycota</taxon>
        <taxon>Agaricomycotina</taxon>
        <taxon>Dacrymycetes</taxon>
        <taxon>Dacrymycetales</taxon>
        <taxon>Dacrymycetaceae</taxon>
        <taxon>Calocera</taxon>
    </lineage>
</organism>
<dbReference type="AlphaFoldDB" id="A0A167GEU7"/>
<keyword evidence="2" id="KW-1185">Reference proteome</keyword>